<keyword evidence="3" id="KW-0269">Exonuclease</keyword>
<accession>A0ABW5R823</accession>
<protein>
    <submittedName>
        <fullName evidence="3">Exonuclease SbcCD subunit D</fullName>
    </submittedName>
</protein>
<gene>
    <name evidence="3" type="ORF">ACFSUC_02990</name>
</gene>
<evidence type="ECO:0000313" key="4">
    <source>
        <dbReference type="Proteomes" id="UP001597497"/>
    </source>
</evidence>
<keyword evidence="4" id="KW-1185">Reference proteome</keyword>
<sequence>MKAFSFLHAADLHLDSPFKGLQLEKSRLRQRLITASFESLNRLVETAIAKQVSFVLLAGDVFDLEDRSLRAQHALYQACARLGDAGISVYAIHGNHDPQDGAWLNLDWPETVHFFSAKQVEQVEIKDRHGDPIAAVSGISYPTRHVLDNLSSLFPVKDEQERRLYQIALLHAQVGTSADHEPYSPCQLTDLTSKGYHYWALGHIHARQVLHEDPYVVYPGNIQGRHRKEKDEKGCYVVHVDTDQSTRLEFVPLHAVQFGEMRVEVAGTPRLHELSEQIQEQLETSWQNQQRSLLLRLVFTGDGDLACLGADEEDVRLWLQDVFEPFEKGLHSGQHDRFLALESWVDETQSVVFEHDLPDSEFLRHIWQEGADWLNELRTDSPSAIEEVLEPIHANRKAVKYMPKWSAAEWAELVEKARQEAIRTLLKQESGVTDAN</sequence>
<dbReference type="Gene3D" id="3.60.21.10">
    <property type="match status" value="1"/>
</dbReference>
<dbReference type="EMBL" id="JBHUMM010000004">
    <property type="protein sequence ID" value="MFD2670574.1"/>
    <property type="molecule type" value="Genomic_DNA"/>
</dbReference>
<evidence type="ECO:0000259" key="2">
    <source>
        <dbReference type="Pfam" id="PF00149"/>
    </source>
</evidence>
<feature type="domain" description="Calcineurin-like phosphoesterase" evidence="2">
    <location>
        <begin position="5"/>
        <end position="206"/>
    </location>
</feature>
<name>A0ABW5R823_9BACL</name>
<evidence type="ECO:0000313" key="3">
    <source>
        <dbReference type="EMBL" id="MFD2670574.1"/>
    </source>
</evidence>
<reference evidence="4" key="1">
    <citation type="journal article" date="2019" name="Int. J. Syst. Evol. Microbiol.">
        <title>The Global Catalogue of Microorganisms (GCM) 10K type strain sequencing project: providing services to taxonomists for standard genome sequencing and annotation.</title>
        <authorList>
            <consortium name="The Broad Institute Genomics Platform"/>
            <consortium name="The Broad Institute Genome Sequencing Center for Infectious Disease"/>
            <person name="Wu L."/>
            <person name="Ma J."/>
        </authorList>
    </citation>
    <scope>NUCLEOTIDE SEQUENCE [LARGE SCALE GENOMIC DNA]</scope>
    <source>
        <strain evidence="4">KCTC 33676</strain>
    </source>
</reference>
<dbReference type="PANTHER" id="PTHR30337:SF7">
    <property type="entry name" value="PHOSPHOESTERASE"/>
    <property type="match status" value="1"/>
</dbReference>
<dbReference type="PIRSF" id="PIRSF033091">
    <property type="entry name" value="Pesterase_YhaO"/>
    <property type="match status" value="1"/>
</dbReference>
<dbReference type="InterPro" id="IPR050535">
    <property type="entry name" value="DNA_Repair-Maintenance_Comp"/>
</dbReference>
<dbReference type="InterPro" id="IPR004843">
    <property type="entry name" value="Calcineurin-like_PHP"/>
</dbReference>
<dbReference type="InterPro" id="IPR014576">
    <property type="entry name" value="Pesterase_YhaO"/>
</dbReference>
<evidence type="ECO:0000256" key="1">
    <source>
        <dbReference type="ARBA" id="ARBA00022801"/>
    </source>
</evidence>
<dbReference type="SUPFAM" id="SSF56300">
    <property type="entry name" value="Metallo-dependent phosphatases"/>
    <property type="match status" value="1"/>
</dbReference>
<dbReference type="GO" id="GO:0004527">
    <property type="term" value="F:exonuclease activity"/>
    <property type="evidence" value="ECO:0007669"/>
    <property type="project" value="UniProtKB-KW"/>
</dbReference>
<dbReference type="Proteomes" id="UP001597497">
    <property type="component" value="Unassembled WGS sequence"/>
</dbReference>
<keyword evidence="3" id="KW-0540">Nuclease</keyword>
<proteinExistence type="predicted"/>
<dbReference type="CDD" id="cd00840">
    <property type="entry name" value="MPP_Mre11_N"/>
    <property type="match status" value="1"/>
</dbReference>
<comment type="caution">
    <text evidence="3">The sequence shown here is derived from an EMBL/GenBank/DDBJ whole genome shotgun (WGS) entry which is preliminary data.</text>
</comment>
<organism evidence="3 4">
    <name type="scientific">Marinicrinis sediminis</name>
    <dbReference type="NCBI Taxonomy" id="1652465"/>
    <lineage>
        <taxon>Bacteria</taxon>
        <taxon>Bacillati</taxon>
        <taxon>Bacillota</taxon>
        <taxon>Bacilli</taxon>
        <taxon>Bacillales</taxon>
        <taxon>Paenibacillaceae</taxon>
    </lineage>
</organism>
<dbReference type="RefSeq" id="WP_379927979.1">
    <property type="nucleotide sequence ID" value="NZ_JBHUMM010000004.1"/>
</dbReference>
<dbReference type="InterPro" id="IPR041796">
    <property type="entry name" value="Mre11_N"/>
</dbReference>
<dbReference type="PANTHER" id="PTHR30337">
    <property type="entry name" value="COMPONENT OF ATP-DEPENDENT DSDNA EXONUCLEASE"/>
    <property type="match status" value="1"/>
</dbReference>
<dbReference type="Pfam" id="PF00149">
    <property type="entry name" value="Metallophos"/>
    <property type="match status" value="1"/>
</dbReference>
<keyword evidence="1" id="KW-0378">Hydrolase</keyword>
<dbReference type="InterPro" id="IPR029052">
    <property type="entry name" value="Metallo-depent_PP-like"/>
</dbReference>